<comment type="caution">
    <text evidence="1">The sequence shown here is derived from an EMBL/GenBank/DDBJ whole genome shotgun (WGS) entry which is preliminary data.</text>
</comment>
<name>A0A9Q0N508_9DIPT</name>
<dbReference type="EMBL" id="WJQU01000002">
    <property type="protein sequence ID" value="KAJ6643621.1"/>
    <property type="molecule type" value="Genomic_DNA"/>
</dbReference>
<protein>
    <submittedName>
        <fullName evidence="1">Uncharacterized protein</fullName>
    </submittedName>
</protein>
<dbReference type="Proteomes" id="UP001151699">
    <property type="component" value="Chromosome B"/>
</dbReference>
<evidence type="ECO:0000313" key="2">
    <source>
        <dbReference type="Proteomes" id="UP001151699"/>
    </source>
</evidence>
<reference evidence="1" key="1">
    <citation type="submission" date="2022-07" db="EMBL/GenBank/DDBJ databases">
        <authorList>
            <person name="Trinca V."/>
            <person name="Uliana J.V.C."/>
            <person name="Torres T.T."/>
            <person name="Ward R.J."/>
            <person name="Monesi N."/>
        </authorList>
    </citation>
    <scope>NUCLEOTIDE SEQUENCE</scope>
    <source>
        <strain evidence="1">HSMRA1968</strain>
        <tissue evidence="1">Whole embryos</tissue>
    </source>
</reference>
<accession>A0A9Q0N508</accession>
<gene>
    <name evidence="1" type="ORF">Bhyg_08584</name>
</gene>
<sequence>MGNKKNVEPQNKKEI</sequence>
<proteinExistence type="predicted"/>
<keyword evidence="2" id="KW-1185">Reference proteome</keyword>
<evidence type="ECO:0000313" key="1">
    <source>
        <dbReference type="EMBL" id="KAJ6643621.1"/>
    </source>
</evidence>
<organism evidence="1 2">
    <name type="scientific">Pseudolycoriella hygida</name>
    <dbReference type="NCBI Taxonomy" id="35572"/>
    <lineage>
        <taxon>Eukaryota</taxon>
        <taxon>Metazoa</taxon>
        <taxon>Ecdysozoa</taxon>
        <taxon>Arthropoda</taxon>
        <taxon>Hexapoda</taxon>
        <taxon>Insecta</taxon>
        <taxon>Pterygota</taxon>
        <taxon>Neoptera</taxon>
        <taxon>Endopterygota</taxon>
        <taxon>Diptera</taxon>
        <taxon>Nematocera</taxon>
        <taxon>Sciaroidea</taxon>
        <taxon>Sciaridae</taxon>
        <taxon>Pseudolycoriella</taxon>
    </lineage>
</organism>